<dbReference type="Proteomes" id="UP000242188">
    <property type="component" value="Unassembled WGS sequence"/>
</dbReference>
<comment type="subcellular location">
    <subcellularLocation>
        <location evidence="1">Membrane</location>
    </subcellularLocation>
</comment>
<evidence type="ECO:0000256" key="4">
    <source>
        <dbReference type="ARBA" id="ARBA00023136"/>
    </source>
</evidence>
<dbReference type="PANTHER" id="PTHR46641:SF25">
    <property type="entry name" value="CNMAMIDE RECEPTOR-RELATED"/>
    <property type="match status" value="1"/>
</dbReference>
<evidence type="ECO:0000313" key="7">
    <source>
        <dbReference type="EMBL" id="OWF38040.1"/>
    </source>
</evidence>
<evidence type="ECO:0000256" key="2">
    <source>
        <dbReference type="ARBA" id="ARBA00022692"/>
    </source>
</evidence>
<protein>
    <submittedName>
        <fullName evidence="7">Melanin-concentrating hormone receptor 1</fullName>
    </submittedName>
</protein>
<comment type="caution">
    <text evidence="7">The sequence shown here is derived from an EMBL/GenBank/DDBJ whole genome shotgun (WGS) entry which is preliminary data.</text>
</comment>
<feature type="transmembrane region" description="Helical" evidence="5">
    <location>
        <begin position="319"/>
        <end position="340"/>
    </location>
</feature>
<accession>A0A210PNF5</accession>
<dbReference type="AlphaFoldDB" id="A0A210PNF5"/>
<feature type="transmembrane region" description="Helical" evidence="5">
    <location>
        <begin position="150"/>
        <end position="170"/>
    </location>
</feature>
<keyword evidence="7" id="KW-0675">Receptor</keyword>
<name>A0A210PNF5_MIZYE</name>
<dbReference type="EMBL" id="NEDP02005575">
    <property type="protein sequence ID" value="OWF38040.1"/>
    <property type="molecule type" value="Genomic_DNA"/>
</dbReference>
<keyword evidence="3 5" id="KW-1133">Transmembrane helix</keyword>
<organism evidence="7 8">
    <name type="scientific">Mizuhopecten yessoensis</name>
    <name type="common">Japanese scallop</name>
    <name type="synonym">Patinopecten yessoensis</name>
    <dbReference type="NCBI Taxonomy" id="6573"/>
    <lineage>
        <taxon>Eukaryota</taxon>
        <taxon>Metazoa</taxon>
        <taxon>Spiralia</taxon>
        <taxon>Lophotrochozoa</taxon>
        <taxon>Mollusca</taxon>
        <taxon>Bivalvia</taxon>
        <taxon>Autobranchia</taxon>
        <taxon>Pteriomorphia</taxon>
        <taxon>Pectinida</taxon>
        <taxon>Pectinoidea</taxon>
        <taxon>Pectinidae</taxon>
        <taxon>Mizuhopecten</taxon>
    </lineage>
</organism>
<dbReference type="PROSITE" id="PS50262">
    <property type="entry name" value="G_PROTEIN_RECEP_F1_2"/>
    <property type="match status" value="1"/>
</dbReference>
<feature type="transmembrane region" description="Helical" evidence="5">
    <location>
        <begin position="112"/>
        <end position="129"/>
    </location>
</feature>
<dbReference type="SUPFAM" id="SSF81321">
    <property type="entry name" value="Family A G protein-coupled receptor-like"/>
    <property type="match status" value="1"/>
</dbReference>
<sequence>MKYSMRELAGMLDKDLDTKLVIPYCHQISATDFCQHAWIRDILRPWVEMYHRDPSLGNMSDEYDYEGFESPSTGPEYKIRQVVFRYVFAVFLLLGTIGTFPCIVLLNRYSHTVWSTCVYLSLLLGIDLVKLYVHCGNQWFDAVADENLSWNILVISNSVCKVYTFLISFLNHMSSWIVVAATVELLIAIRFPRHMYVMCTRERSQAVILFIIVLLICLNLHFFWTVGLTLPGQSPEIVIPFCHNNYELSEDFRNIIWPLVEFFVQNAIPMISVFSCLCVCFWHVVQNLGQKRSKDEVESLLGKYFLDLKTLHEMKKATVLLSLYFLMNSSCMVIQAVFIKFPNVDLNFALFDTVLRTMDYAYLSLKPYIFIVFCRKLRQDMVNTFKNCQSKHYQVSARKRASSIEVDRSTNSVNNSAGARPKIYRATGIGTSTGV</sequence>
<feature type="transmembrane region" description="Helical" evidence="5">
    <location>
        <begin position="86"/>
        <end position="106"/>
    </location>
</feature>
<keyword evidence="2 5" id="KW-0812">Transmembrane</keyword>
<dbReference type="GO" id="GO:0016020">
    <property type="term" value="C:membrane"/>
    <property type="evidence" value="ECO:0007669"/>
    <property type="project" value="UniProtKB-SubCell"/>
</dbReference>
<evidence type="ECO:0000259" key="6">
    <source>
        <dbReference type="PROSITE" id="PS50262"/>
    </source>
</evidence>
<feature type="transmembrane region" description="Helical" evidence="5">
    <location>
        <begin position="267"/>
        <end position="285"/>
    </location>
</feature>
<evidence type="ECO:0000256" key="1">
    <source>
        <dbReference type="ARBA" id="ARBA00004370"/>
    </source>
</evidence>
<dbReference type="InterPro" id="IPR052954">
    <property type="entry name" value="GPCR-Ligand_Int"/>
</dbReference>
<keyword evidence="8" id="KW-1185">Reference proteome</keyword>
<reference evidence="7 8" key="1">
    <citation type="journal article" date="2017" name="Nat. Ecol. Evol.">
        <title>Scallop genome provides insights into evolution of bilaterian karyotype and development.</title>
        <authorList>
            <person name="Wang S."/>
            <person name="Zhang J."/>
            <person name="Jiao W."/>
            <person name="Li J."/>
            <person name="Xun X."/>
            <person name="Sun Y."/>
            <person name="Guo X."/>
            <person name="Huan P."/>
            <person name="Dong B."/>
            <person name="Zhang L."/>
            <person name="Hu X."/>
            <person name="Sun X."/>
            <person name="Wang J."/>
            <person name="Zhao C."/>
            <person name="Wang Y."/>
            <person name="Wang D."/>
            <person name="Huang X."/>
            <person name="Wang R."/>
            <person name="Lv J."/>
            <person name="Li Y."/>
            <person name="Zhang Z."/>
            <person name="Liu B."/>
            <person name="Lu W."/>
            <person name="Hui Y."/>
            <person name="Liang J."/>
            <person name="Zhou Z."/>
            <person name="Hou R."/>
            <person name="Li X."/>
            <person name="Liu Y."/>
            <person name="Li H."/>
            <person name="Ning X."/>
            <person name="Lin Y."/>
            <person name="Zhao L."/>
            <person name="Xing Q."/>
            <person name="Dou J."/>
            <person name="Li Y."/>
            <person name="Mao J."/>
            <person name="Guo H."/>
            <person name="Dou H."/>
            <person name="Li T."/>
            <person name="Mu C."/>
            <person name="Jiang W."/>
            <person name="Fu Q."/>
            <person name="Fu X."/>
            <person name="Miao Y."/>
            <person name="Liu J."/>
            <person name="Yu Q."/>
            <person name="Li R."/>
            <person name="Liao H."/>
            <person name="Li X."/>
            <person name="Kong Y."/>
            <person name="Jiang Z."/>
            <person name="Chourrout D."/>
            <person name="Li R."/>
            <person name="Bao Z."/>
        </authorList>
    </citation>
    <scope>NUCLEOTIDE SEQUENCE [LARGE SCALE GENOMIC DNA]</scope>
    <source>
        <strain evidence="7 8">PY_sf001</strain>
    </source>
</reference>
<evidence type="ECO:0000256" key="3">
    <source>
        <dbReference type="ARBA" id="ARBA00022989"/>
    </source>
</evidence>
<feature type="transmembrane region" description="Helical" evidence="5">
    <location>
        <begin position="176"/>
        <end position="192"/>
    </location>
</feature>
<gene>
    <name evidence="7" type="ORF">KP79_PYT14358</name>
</gene>
<feature type="transmembrane region" description="Helical" evidence="5">
    <location>
        <begin position="204"/>
        <end position="224"/>
    </location>
</feature>
<proteinExistence type="predicted"/>
<dbReference type="Gene3D" id="1.20.1070.10">
    <property type="entry name" value="Rhodopsin 7-helix transmembrane proteins"/>
    <property type="match status" value="1"/>
</dbReference>
<feature type="domain" description="G-protein coupled receptors family 1 profile" evidence="6">
    <location>
        <begin position="98"/>
        <end position="370"/>
    </location>
</feature>
<evidence type="ECO:0000256" key="5">
    <source>
        <dbReference type="SAM" id="Phobius"/>
    </source>
</evidence>
<keyword evidence="4 5" id="KW-0472">Membrane</keyword>
<dbReference type="OrthoDB" id="9990906at2759"/>
<dbReference type="InterPro" id="IPR017452">
    <property type="entry name" value="GPCR_Rhodpsn_7TM"/>
</dbReference>
<feature type="transmembrane region" description="Helical" evidence="5">
    <location>
        <begin position="360"/>
        <end position="377"/>
    </location>
</feature>
<evidence type="ECO:0000313" key="8">
    <source>
        <dbReference type="Proteomes" id="UP000242188"/>
    </source>
</evidence>
<dbReference type="PANTHER" id="PTHR46641">
    <property type="entry name" value="FMRFAMIDE RECEPTOR-RELATED"/>
    <property type="match status" value="1"/>
</dbReference>